<dbReference type="EMBL" id="JARWAO010000005">
    <property type="protein sequence ID" value="MDR5896505.1"/>
    <property type="molecule type" value="Genomic_DNA"/>
</dbReference>
<keyword evidence="3" id="KW-1185">Reference proteome</keyword>
<reference evidence="2 3" key="1">
    <citation type="submission" date="2023-04" db="EMBL/GenBank/DDBJ databases">
        <title>A long-awaited taxogenomic arrangement of the family Halomonadaceae.</title>
        <authorList>
            <person name="De La Haba R."/>
            <person name="Chuvochina M."/>
            <person name="Wittouck S."/>
            <person name="Arahal D.R."/>
            <person name="Sanchez-Porro C."/>
            <person name="Hugenholtz P."/>
            <person name="Ventosa A."/>
        </authorList>
    </citation>
    <scope>NUCLEOTIDE SEQUENCE [LARGE SCALE GENOMIC DNA]</scope>
    <source>
        <strain evidence="2 3">DSM 22428</strain>
    </source>
</reference>
<evidence type="ECO:0000313" key="3">
    <source>
        <dbReference type="Proteomes" id="UP001269375"/>
    </source>
</evidence>
<dbReference type="Gene3D" id="2.40.160.100">
    <property type="match status" value="1"/>
</dbReference>
<gene>
    <name evidence="2" type="ORF">QC825_10510</name>
</gene>
<dbReference type="SUPFAM" id="SSF56935">
    <property type="entry name" value="Porins"/>
    <property type="match status" value="1"/>
</dbReference>
<comment type="caution">
    <text evidence="2">The sequence shown here is derived from an EMBL/GenBank/DDBJ whole genome shotgun (WGS) entry which is preliminary data.</text>
</comment>
<proteinExistence type="predicted"/>
<keyword evidence="1" id="KW-0732">Signal</keyword>
<accession>A0ABU1GWS3</accession>
<feature type="chain" id="PRO_5045331132" evidence="1">
    <location>
        <begin position="33"/>
        <end position="465"/>
    </location>
</feature>
<protein>
    <submittedName>
        <fullName evidence="2">Alginate export family protein</fullName>
    </submittedName>
</protein>
<sequence length="465" mass="50946">MQQRAIRTRARHAILWLSALEAGMVMTASAQAAVTDLDYIDPGIQEPSAPHTLYESDSGVRLYGGFKAFAFGAATKNANFGATRSIGGSPTRQNPGWWEATAMPTLRAELDTGRSKVFAGLTAVTSMTRGNRYGDASGATPGHPENARIDRAYVGWQSGALFDALDDDAITLSLGRQQFMFGEGFLIGDGFTDTGKYGGYYIGASQGFKNAAVASFDSGGVHADLFRLEADKYKQGGPDVETTLNGINASYTFAERAKLGGAYLKIEDSDTQSRDGMSVWNVRLKGKPLERLPGWALGGQYVHERNDAQNLSEHAWYLQSTYTFTETPWRPEVAYRYAEFSPRYDTLFYEFAGGWGNWFMGEVVGEYMLFNSNLKVGMLKASIAPRDDLETGLLAYRFRLDDADVAGAGSDEFAKELDVYANWRVSERLTLSGIYGVALPDEGAEDIFGRDEPSQIVEVLATYAF</sequence>
<evidence type="ECO:0000256" key="1">
    <source>
        <dbReference type="SAM" id="SignalP"/>
    </source>
</evidence>
<dbReference type="Proteomes" id="UP001269375">
    <property type="component" value="Unassembled WGS sequence"/>
</dbReference>
<organism evidence="2 3">
    <name type="scientific">Larsenimonas suaedae</name>
    <dbReference type="NCBI Taxonomy" id="1851019"/>
    <lineage>
        <taxon>Bacteria</taxon>
        <taxon>Pseudomonadati</taxon>
        <taxon>Pseudomonadota</taxon>
        <taxon>Gammaproteobacteria</taxon>
        <taxon>Oceanospirillales</taxon>
        <taxon>Halomonadaceae</taxon>
        <taxon>Larsenimonas</taxon>
    </lineage>
</organism>
<name>A0ABU1GWS3_9GAMM</name>
<feature type="signal peptide" evidence="1">
    <location>
        <begin position="1"/>
        <end position="32"/>
    </location>
</feature>
<dbReference type="InterPro" id="IPR053728">
    <property type="entry name" value="Alginate_Permeability_Chnl"/>
</dbReference>
<evidence type="ECO:0000313" key="2">
    <source>
        <dbReference type="EMBL" id="MDR5896505.1"/>
    </source>
</evidence>
<dbReference type="RefSeq" id="WP_251594191.1">
    <property type="nucleotide sequence ID" value="NZ_JAMLJI010000003.1"/>
</dbReference>